<dbReference type="Proteomes" id="UP000050497">
    <property type="component" value="Unassembled WGS sequence"/>
</dbReference>
<dbReference type="Proteomes" id="UP000182800">
    <property type="component" value="Unassembled WGS sequence"/>
</dbReference>
<dbReference type="RefSeq" id="WP_074444019.1">
    <property type="nucleotide sequence ID" value="NZ_FMBM01000001.1"/>
</dbReference>
<evidence type="ECO:0000313" key="2">
    <source>
        <dbReference type="EMBL" id="KPQ10537.1"/>
    </source>
</evidence>
<protein>
    <submittedName>
        <fullName evidence="2">Uncharacterized protein</fullName>
    </submittedName>
</protein>
<dbReference type="STRING" id="1653334.GA0071312_1258"/>
<evidence type="ECO:0000256" key="1">
    <source>
        <dbReference type="SAM" id="Phobius"/>
    </source>
</evidence>
<name>A0A0P7XSJ7_9HYPH</name>
<reference evidence="3 5" key="2">
    <citation type="submission" date="2016-08" db="EMBL/GenBank/DDBJ databases">
        <authorList>
            <person name="Varghese N."/>
            <person name="Submissions Spin"/>
        </authorList>
    </citation>
    <scope>NUCLEOTIDE SEQUENCE [LARGE SCALE GENOMIC DNA]</scope>
    <source>
        <strain evidence="3 5">HL-109</strain>
    </source>
</reference>
<keyword evidence="1" id="KW-0472">Membrane</keyword>
<sequence length="72" mass="8062">MVLRALYWIPIFGWLLRDAVHGDTLSRILFVVNLLVLWALAVMIFGYAAIIIPALLLTPTILAIIVVFTLGR</sequence>
<evidence type="ECO:0000313" key="4">
    <source>
        <dbReference type="Proteomes" id="UP000050497"/>
    </source>
</evidence>
<dbReference type="AlphaFoldDB" id="A0A0P7XSJ7"/>
<organism evidence="2 4">
    <name type="scientific">Saliniramus fredricksonii</name>
    <dbReference type="NCBI Taxonomy" id="1653334"/>
    <lineage>
        <taxon>Bacteria</taxon>
        <taxon>Pseudomonadati</taxon>
        <taxon>Pseudomonadota</taxon>
        <taxon>Alphaproteobacteria</taxon>
        <taxon>Hyphomicrobiales</taxon>
        <taxon>Salinarimonadaceae</taxon>
        <taxon>Saliniramus</taxon>
    </lineage>
</organism>
<reference evidence="2 4" key="1">
    <citation type="submission" date="2015-09" db="EMBL/GenBank/DDBJ databases">
        <title>Identification and resolution of microdiversity through metagenomic sequencing of parallel consortia.</title>
        <authorList>
            <person name="Nelson W.C."/>
            <person name="Romine M.F."/>
            <person name="Lindemann S.R."/>
        </authorList>
    </citation>
    <scope>NUCLEOTIDE SEQUENCE [LARGE SCALE GENOMIC DNA]</scope>
    <source>
        <strain evidence="2">HL-109</strain>
    </source>
</reference>
<keyword evidence="5" id="KW-1185">Reference proteome</keyword>
<dbReference type="EMBL" id="FMBM01000001">
    <property type="protein sequence ID" value="SCC79949.1"/>
    <property type="molecule type" value="Genomic_DNA"/>
</dbReference>
<accession>A0A0P7XSJ7</accession>
<dbReference type="EMBL" id="LJSX01000015">
    <property type="protein sequence ID" value="KPQ10537.1"/>
    <property type="molecule type" value="Genomic_DNA"/>
</dbReference>
<gene>
    <name evidence="3" type="ORF">GA0071312_1258</name>
    <name evidence="2" type="ORF">HLUCCO17_10760</name>
</gene>
<evidence type="ECO:0000313" key="3">
    <source>
        <dbReference type="EMBL" id="SCC79949.1"/>
    </source>
</evidence>
<keyword evidence="1" id="KW-0812">Transmembrane</keyword>
<keyword evidence="1" id="KW-1133">Transmembrane helix</keyword>
<feature type="transmembrane region" description="Helical" evidence="1">
    <location>
        <begin position="38"/>
        <end position="71"/>
    </location>
</feature>
<proteinExistence type="predicted"/>
<comment type="caution">
    <text evidence="2">The sequence shown here is derived from an EMBL/GenBank/DDBJ whole genome shotgun (WGS) entry which is preliminary data.</text>
</comment>
<evidence type="ECO:0000313" key="5">
    <source>
        <dbReference type="Proteomes" id="UP000182800"/>
    </source>
</evidence>